<evidence type="ECO:0000259" key="21">
    <source>
        <dbReference type="Pfam" id="PF18198"/>
    </source>
</evidence>
<evidence type="ECO:0000259" key="22">
    <source>
        <dbReference type="Pfam" id="PF18199"/>
    </source>
</evidence>
<keyword evidence="25" id="KW-1185">Reference proteome</keyword>
<dbReference type="Gene3D" id="1.20.920.20">
    <property type="match status" value="1"/>
</dbReference>
<feature type="domain" description="Dynein heavy chain linker" evidence="15">
    <location>
        <begin position="1504"/>
        <end position="1905"/>
    </location>
</feature>
<dbReference type="Gene3D" id="1.10.8.1220">
    <property type="match status" value="1"/>
</dbReference>
<dbReference type="Pfam" id="PF12781">
    <property type="entry name" value="AAA_9"/>
    <property type="match status" value="1"/>
</dbReference>
<evidence type="ECO:0000259" key="14">
    <source>
        <dbReference type="Pfam" id="PF08385"/>
    </source>
</evidence>
<dbReference type="Gene3D" id="3.10.490.20">
    <property type="match status" value="1"/>
</dbReference>
<evidence type="ECO:0008006" key="26">
    <source>
        <dbReference type="Google" id="ProtNLM"/>
    </source>
</evidence>
<dbReference type="Gene3D" id="3.40.50.300">
    <property type="entry name" value="P-loop containing nucleotide triphosphate hydrolases"/>
    <property type="match status" value="5"/>
</dbReference>
<dbReference type="Gene3D" id="1.10.287.2620">
    <property type="match status" value="1"/>
</dbReference>
<dbReference type="Pfam" id="PF12777">
    <property type="entry name" value="MT"/>
    <property type="match status" value="1"/>
</dbReference>
<feature type="domain" description="Dynein heavy chain AAA 5 extension" evidence="20">
    <location>
        <begin position="2529"/>
        <end position="2698"/>
    </location>
</feature>
<dbReference type="Gene3D" id="1.20.920.30">
    <property type="match status" value="1"/>
</dbReference>
<dbReference type="InterPro" id="IPR013602">
    <property type="entry name" value="Dynein_heavy_linker"/>
</dbReference>
<sequence>MDFRLLWFVKCINNVFEIGTEKETIKLFGDTLNKDEGFLRQQFIQYLESSTTNRNTNTNIFYIYTTTVKKVIKEEIEVEEELSELEIQSLRESDSKKKKKKHHQDKKKKKKYVHREDTLTSGDSPATDTDNESDDGKSRDGCSSPDTAIQMADEDGVKKYSEKLFKKIKVIQEKIITLPELHVHFGCMVGNLNADLRYLYFVKNTNSIIPVYDLEEEADFYMPSQFLIGNKSGCLIKTMEKELENIWIPSVKKLLIDPFLHDCVTTRAEKNIIKTLASTSIPSTFVRITREIKAQHDYEILSEERPDDYEKRLDFVDLEKIISLSELFILESLPLYDINKQTSSEPLKHHFLIELQCLSDKLKWTIDYMLKRQSLKATEYLSGLTKDNVEEIAEALEKTPAMILQCVNILENWNSKMKNLCSSIFEFQERETIHSEFNFWKNSETSVRSIIDELESEDTKLFLNVVEKTSNCTQAIKNIWDEFKVVKLQFIRSCGIAKDNLKYVSLIMEHYKDFISADFNTIIKIIPIWFDDLRTIWVLSPYFGKDINMLRLLLQISNGLCENVGRNLGDLKLIFKNKNIKEISEMSFNATKMLDVWSAEYLETRRSIEKSKFQRWEFDKCVLFNKIEYIKRIAKDIHEIVVTINQFLNILGSDLRSVIKDMIGLDVMISRVKSLYKVFDAIDFDLFCEDNVENWNLFLKEFNLEVLRVEEECKIFIDWCFNNLRSCKEAYLILEKLQKFTSRPVFKEQLKTKYESILRQYENELTTIETCFLTHQNNPPISRHHLPISGSIFWVRMLFDKIKEPITVFQSVNEFNMPLKLKVEEMYESIVDQMKCYERLKLIDWTNKARLLAICQMDSNILVCIRTKMNTDQCHSESNLPKIEDLKDWLKCSRKSNQILSDSKLMFKTNFNDQVYELIEEAEMMENLGIILPGEIQMLLAKKNSLLNDIMKVKNMVNTYNSFISSMSNLELTILRHKLKDIEDYFYTGLCRYNWLSISIETFTNHGMILINKTKNQLINIKIIQSHISKLITSFENLNLFPLNILIDNDLKLIKYKMLPIIYERFGFKEFRHIITNYKAISKCLICLELYLFSSKSGTCKPMIGLYLNYKNMILNSILKMYFNNLDYYNNALLSDNSLIKLTVNVTDKEITVVPNLFVTYNNILRNVTKCLTWLKVLPVWQTESCIYCLSEENKWNNNNYKDTLYDEIISNKVVLEKIEILRKTSHSLMVDINKYLKKWKRFKFLWKGSKIKNKGFFTTDTSIQDYENIFNDLKRLLLYFSTMSLHKKIHCIKLDLSPIINQMKLYIRELILYFADQLIKSTRKMMHRQGDKFDTFKILKNDNLRNSEDFYNNLYIIEEIRTEQVNVEIFFQNLNHRIYILEEMGVTMPLEDMTYISYIQDEWTMLQHIASEKKLFLEKAKVIWSHTVKINIEMFSVSIDTFLEKYDQCGLKKIKDDLDLGLILMNEYDYDFTDFMEKKEKLVKEEELFNLKLLNTERFDSYYSEFQYMKLVYSLYEAQKSDIEKWSNIPWFDIEIEFVREAFSALMLKFKTLPVLAQDTHPAKILANYLKELRQSVPILLQLKNEALKPRHWKEMLDAIGVYFNFDEEVLIFGIVLKMRTVKHKHIIKKILCKAIDENKIEQKLKEINERWNTMSLNIEKFSNVILHIELKLCGVHNVLQILEDDQITMHKMMNSYSVEPFLEKVDTLQKNLSTVNEVLNKWWYIQQKWIYLSEIYAGKDILNILPEKSKEFNELNKFYQEVMVNANRNSKILEQCLTPNILNQLLWLEFRLDISQKELNSYIMEKRNYFPRFYFISDNDLLFIYGNSNPVVIQEYIIQIFDNIKNFIYEVKDESYTVIAMKTFNDELLVFKNSVMIKNTVDRWMHKVIDQMRKSNRFIIKKAILDLGFVTCSSNRFDWINNFPLSVCLTADNVWWTVEVENVFNEIELGNCLSMKQYLNQLNKKINDIVLQSKTEMMENKRYKYSSLIILDVHHRDIIESFVINNVILAKSFEWDSVIKTYWIKSKDNLYVSQCSGFFDYGYEFMGSTKNIVITPLTNRIFLTFTQALMMCLGGATHGFSGTGKTDTIMAMATIFGNICKVINCSDGLDHQTFSQFLNGICQSKIWGLFTKFSRISQKTLSVISTLLFSMKWSLLGNKNENNFQDYNISISPKISIFITLNIEEINVQKKEIDEIIKSHFRPVICLLPDFEQICFTILYSEGFLEAKILSKKISLLYKLCKDGLSNPLNYTFDIRSLKLVIQTARRLLIKQPELGESLVIMKILRDLNLPKLIDKDIALFLSFLSDLFPNVKYLKTTNADFIKAIEIALKREKFVKIDIQVEKIIEIMEMLKNRKSIAIMGPTSGGKSVIINMLCETLNHLKISTKLITLNPKAFTKFELYGYVDPITKSWNDGLLTNIFRNINQPIVPNNQSNHFILFDGDLDSMWVDDLNPVMDDNRILTLSNGEKIRIKPQCNLLFEVGHLSYSAPSTISRMGIVYVDPNNLGYMPFWVRWLEPRSLMEQTALDQCFQKYVPVLLNLIFEDGKDLNKLILLKTAVSQTRLNMITQLCFILDTILPLVSSDNNNSIKISHKKTAMTSKDIAIPLTSMISFVAGMGVLEAVFIQALYLSLGALLTDVTSRHIFDENVKKLSGFVNIPNGHERSKTQNLKYIPSDEPTWYDYYLDFNTLEWISWKKAIPEYIHNDTVTFNDILVPTVESTRLVWILKLINEYYFRSAIFKKVKRPTIIVGEMSSGKTATMKYFIRNLDQKYYIKMALNLSARTSSLDIQQNLETNLEKHSRKTYGPPIGKRLVYFIDDLNLPQMDECGTQQPIALLKSIFDKQGMYDRHKCFDWKELVDICFFAAMNHIGGGRNELDTRFLSLCSVFSLPFPSDDTIQYIFNSILSGHTKSFTDNIKSAVNNIINMTVNLYKLVLKKLHQTPDKFIYVFSLCHISFIINGMTRILPNTFTTTESFVRVWRNEFTRVICDRLIYQKDREMIERHLTQELEFYFPLQMEYVLRDPLLFGDCRNAISSNNQIRIYEDLIDYDSVFYLFQEILLEYKKYHGSLDMILFNDALDHLIRIYRMLRIDRGHVLLIGSSGNGKKSLSKLAAFTSGYEIFISNTFHSKHNIKMNEQKFKQDLKNIFLNVGIKNQPTVFIVDKVDVIEEGILEFINNILTNGFVPSLYLDKKENLEIVQRFKEINIKTSSEITTNICWDMFLRNCLNNLHIVLLMSPGNNLRLIFRNYPGFVNKTYVDWINKWPAEALNAVVEKVLINDQIISDVYVNNVIKQSVYMHKSAEDYAKIFFKHTTRKIYFTLKHLVDCTQTYKKLVKKKLSLSLIKSQQIQSGLEKIEESTLELNRINDTLREQDLSIINKDEMCQDLIKQINDTRILVEEINSIVNNSTEKLNLKNEQIISTKKQMEELIDKTLPVLSTTKILLNEINSDDLTELKSLDTPSESVMTLLECIAILRGLKDMNSWKSLSDMIEDPNFLNNLQELDANKINQRHQTQIRTKLKFLKKTIDIQAISKVECSLLNIIESILKYCHIYQDIIPLKNKLNKYEKDYLNSTLKLKEHEDSLENTLCTISNLEKSLDNISKENIELKKENCKLKIKFEYADKVIKGLKSVHERWIIDLENQTIINNKIIGNCLLNASFLVYAGPFSLEYREKIIFNDWYNHIIDLELPIDLNTELEKELIDEKAIYDLISNGLPCDKYTIQNGILMTQSNRFPLCIDPHNQGFNWIKNHEKNNSLKILSFSDNDYIIHLKNALQYGQPVIFIDFENINLDIKDLLNKNIQSDSFDSEFIEMDDKKCKYNKNFRLYMLTKQTNPKITTSIYSNMTVINCSITQEGLESQLLNLVIKHEIKELEDKKELIVKNIYQNKEALEAFKNSFIKEIINCAEPLIDNPHLLNKLEDIKLKINLCSTELKLSVESMSLVDQSRDVYKSVSQKGTLFYTSLYGLKEIDPLYQFSIQSFIKLFLNSIDLAKKDQNVLNRISNIIVQLTNDVYEFSNISIYEKHNLLFLFQIACTLDKDAGYLLNSELIFFIKGKIIGSENITKKNPTTWLSNECWQNVVNLSTNFENFSNLIEHINSNSESWKEWFYSEYPESENTIPIKINKYFEVLMLIRCFRTDRVYQSVENYVYKIIEVNNESRINNKNTNLESIHKKFSNLTPCILILNNGSDPTKDLTNLAEKNDITGPTFKVLSLGTFNENVIYLALKSALYRGNWLIIQNCNFSAQFLYEIEYILEQANECWHPNFRLWLIFNGDSLLCDSFPISLLLRSLKVIIEPSNHMRISMQKALDKYDFDDQEDKNQHPTFKLLLYALLFFHGILLERKKYNQFGWSIPYNFEYSDFDMCQLIITIFLKKSIQNEIPWTTFKYLIGEIIYGGKVIDSYDRKILLTYVDEYFGDFMYSSYQPFTFYNCKDRYKPVKYIEVERKLFESNKYSLIEVINELPLSVNPEVCGLNSNVLFGYHNNLVSLLWTNMIKLYPSVDMIDDKNTDWDKVVQNTTENILKLLPELYNINKVKMFYGDKCFAPNIIVLLHELEKINALLEVIRNTLSQLSKVFLGKVEMNSMLEEVSMCLYAGRVPDCWSKLSPPTVKSLAGYIEHLKKRTLQYSNWSQIREPLVMWLSGLHSPKSYLTSLIQLACRKYGWSIEHSMFYTSVTQWTCESEVQREPDAGCYITGLYLEGARWNMDKQCLAECTFHNTSEKLPILAIIPIETRLLKLPKSSITIPVYVTSKRGNSINDNCVFQANLNTHLHKSFWILRGICVVMNTD</sequence>
<dbReference type="InterPro" id="IPR013594">
    <property type="entry name" value="Dynein_heavy_tail"/>
</dbReference>
<evidence type="ECO:0000256" key="1">
    <source>
        <dbReference type="ARBA" id="ARBA00004245"/>
    </source>
</evidence>
<feature type="compositionally biased region" description="Basic residues" evidence="12">
    <location>
        <begin position="96"/>
        <end position="113"/>
    </location>
</feature>
<dbReference type="InterPro" id="IPR027417">
    <property type="entry name" value="P-loop_NTPase"/>
</dbReference>
<dbReference type="Pfam" id="PF18199">
    <property type="entry name" value="Dynein_C"/>
    <property type="match status" value="1"/>
</dbReference>
<dbReference type="FunFam" id="3.10.490.20:FF:000006">
    <property type="entry name" value="Dynein axonemal heavy chain 10"/>
    <property type="match status" value="1"/>
</dbReference>
<dbReference type="InterPro" id="IPR041228">
    <property type="entry name" value="Dynein_C"/>
</dbReference>
<dbReference type="InterPro" id="IPR054354">
    <property type="entry name" value="DYNC2H1-like_lid"/>
</dbReference>
<evidence type="ECO:0000259" key="18">
    <source>
        <dbReference type="Pfam" id="PF12780"/>
    </source>
</evidence>
<evidence type="ECO:0000259" key="13">
    <source>
        <dbReference type="Pfam" id="PF03028"/>
    </source>
</evidence>
<dbReference type="Gene3D" id="1.10.8.720">
    <property type="entry name" value="Region D6 of dynein motor"/>
    <property type="match status" value="1"/>
</dbReference>
<evidence type="ECO:0000256" key="2">
    <source>
        <dbReference type="ARBA" id="ARBA00008887"/>
    </source>
</evidence>
<keyword evidence="6" id="KW-0067">ATP-binding</keyword>
<accession>A0A6G0TYF6</accession>
<feature type="domain" description="Dynein heavy chain region D6 P-loop" evidence="13">
    <location>
        <begin position="4179"/>
        <end position="4295"/>
    </location>
</feature>
<evidence type="ECO:0000313" key="24">
    <source>
        <dbReference type="EMBL" id="KAE9541001.1"/>
    </source>
</evidence>
<evidence type="ECO:0000259" key="20">
    <source>
        <dbReference type="Pfam" id="PF17852"/>
    </source>
</evidence>
<evidence type="ECO:0000256" key="8">
    <source>
        <dbReference type="ARBA" id="ARBA00023054"/>
    </source>
</evidence>
<dbReference type="GO" id="GO:0005874">
    <property type="term" value="C:microtubule"/>
    <property type="evidence" value="ECO:0007669"/>
    <property type="project" value="UniProtKB-KW"/>
</dbReference>
<dbReference type="Gene3D" id="1.10.8.710">
    <property type="match status" value="1"/>
</dbReference>
<dbReference type="GO" id="GO:0030286">
    <property type="term" value="C:dynein complex"/>
    <property type="evidence" value="ECO:0007669"/>
    <property type="project" value="UniProtKB-KW"/>
</dbReference>
<evidence type="ECO:0000259" key="23">
    <source>
        <dbReference type="Pfam" id="PF22597"/>
    </source>
</evidence>
<dbReference type="GO" id="GO:0007018">
    <property type="term" value="P:microtubule-based movement"/>
    <property type="evidence" value="ECO:0007669"/>
    <property type="project" value="InterPro"/>
</dbReference>
<dbReference type="Pfam" id="PF17852">
    <property type="entry name" value="Dynein_AAA_lid"/>
    <property type="match status" value="1"/>
</dbReference>
<dbReference type="EMBL" id="VYZN01000013">
    <property type="protein sequence ID" value="KAE9541001.1"/>
    <property type="molecule type" value="Genomic_DNA"/>
</dbReference>
<dbReference type="Pfam" id="PF12780">
    <property type="entry name" value="AAA_8"/>
    <property type="match status" value="1"/>
</dbReference>
<dbReference type="PANTHER" id="PTHR22878">
    <property type="entry name" value="DYNEIN HEAVY CHAIN 6, AXONEMAL-LIKE-RELATED"/>
    <property type="match status" value="1"/>
</dbReference>
<dbReference type="Pfam" id="PF18198">
    <property type="entry name" value="AAA_lid_11"/>
    <property type="match status" value="1"/>
</dbReference>
<dbReference type="InterPro" id="IPR043160">
    <property type="entry name" value="Dynein_C_barrel"/>
</dbReference>
<dbReference type="GO" id="GO:0005524">
    <property type="term" value="F:ATP binding"/>
    <property type="evidence" value="ECO:0007669"/>
    <property type="project" value="UniProtKB-KW"/>
</dbReference>
<dbReference type="Gene3D" id="1.20.1270.280">
    <property type="match status" value="1"/>
</dbReference>
<keyword evidence="10" id="KW-0206">Cytoskeleton</keyword>
<evidence type="ECO:0000256" key="10">
    <source>
        <dbReference type="ARBA" id="ARBA00023212"/>
    </source>
</evidence>
<dbReference type="InterPro" id="IPR024317">
    <property type="entry name" value="Dynein_heavy_chain_D4_dom"/>
</dbReference>
<feature type="domain" description="Dynein heavy chain C-terminal" evidence="22">
    <location>
        <begin position="4491"/>
        <end position="4786"/>
    </location>
</feature>
<dbReference type="PANTHER" id="PTHR22878:SF63">
    <property type="entry name" value="DYNEIN AXONEMAL HEAVY CHAIN 10"/>
    <property type="match status" value="1"/>
</dbReference>
<dbReference type="InterPro" id="IPR041658">
    <property type="entry name" value="AAA_lid_11"/>
</dbReference>
<dbReference type="Gene3D" id="1.20.58.1120">
    <property type="match status" value="1"/>
</dbReference>
<evidence type="ECO:0000256" key="4">
    <source>
        <dbReference type="ARBA" id="ARBA00022701"/>
    </source>
</evidence>
<keyword evidence="4" id="KW-0493">Microtubule</keyword>
<evidence type="ECO:0000256" key="12">
    <source>
        <dbReference type="SAM" id="MobiDB-lite"/>
    </source>
</evidence>
<dbReference type="InterPro" id="IPR024743">
    <property type="entry name" value="Dynein_HC_stalk"/>
</dbReference>
<evidence type="ECO:0000256" key="11">
    <source>
        <dbReference type="SAM" id="Coils"/>
    </source>
</evidence>
<evidence type="ECO:0000256" key="7">
    <source>
        <dbReference type="ARBA" id="ARBA00023017"/>
    </source>
</evidence>
<dbReference type="Pfam" id="PF08385">
    <property type="entry name" value="DHC_N1"/>
    <property type="match status" value="1"/>
</dbReference>
<evidence type="ECO:0000256" key="3">
    <source>
        <dbReference type="ARBA" id="ARBA00022490"/>
    </source>
</evidence>
<evidence type="ECO:0000259" key="16">
    <source>
        <dbReference type="Pfam" id="PF12774"/>
    </source>
</evidence>
<dbReference type="Gene3D" id="1.20.140.100">
    <property type="entry name" value="Dynein heavy chain, N-terminal domain 2"/>
    <property type="match status" value="1"/>
</dbReference>
<dbReference type="Gene3D" id="1.10.472.130">
    <property type="match status" value="1"/>
</dbReference>
<evidence type="ECO:0000256" key="5">
    <source>
        <dbReference type="ARBA" id="ARBA00022741"/>
    </source>
</evidence>
<dbReference type="GO" id="GO:0045505">
    <property type="term" value="F:dynein intermediate chain binding"/>
    <property type="evidence" value="ECO:0007669"/>
    <property type="project" value="InterPro"/>
</dbReference>
<protein>
    <recommendedName>
        <fullName evidence="26">Dynein heavy chain linker domain-containing protein</fullName>
    </recommendedName>
</protein>
<evidence type="ECO:0000313" key="25">
    <source>
        <dbReference type="Proteomes" id="UP000475862"/>
    </source>
</evidence>
<feature type="domain" description="Dynein 2 heavy chain 1 cytoplasmic ATPase lid" evidence="23">
    <location>
        <begin position="2916"/>
        <end position="3000"/>
    </location>
</feature>
<dbReference type="InterPro" id="IPR043157">
    <property type="entry name" value="Dynein_AAA1S"/>
</dbReference>
<evidence type="ECO:0000256" key="6">
    <source>
        <dbReference type="ARBA" id="ARBA00022840"/>
    </source>
</evidence>
<dbReference type="Pfam" id="PF03028">
    <property type="entry name" value="Dynein_heavy"/>
    <property type="match status" value="1"/>
</dbReference>
<dbReference type="InterPro" id="IPR042219">
    <property type="entry name" value="AAA_lid_11_sf"/>
</dbReference>
<comment type="similarity">
    <text evidence="2">Belongs to the dynein heavy chain family.</text>
</comment>
<feature type="domain" description="Dynein heavy chain coiled coil stalk" evidence="17">
    <location>
        <begin position="3351"/>
        <end position="3684"/>
    </location>
</feature>
<keyword evidence="7" id="KW-0243">Dynein</keyword>
<dbReference type="Pfam" id="PF12774">
    <property type="entry name" value="AAA_6"/>
    <property type="match status" value="1"/>
</dbReference>
<dbReference type="InterPro" id="IPR035706">
    <property type="entry name" value="AAA_9"/>
</dbReference>
<feature type="domain" description="Dynein heavy chain AAA lid" evidence="21">
    <location>
        <begin position="4328"/>
        <end position="4479"/>
    </location>
</feature>
<dbReference type="InterPro" id="IPR042222">
    <property type="entry name" value="Dynein_2_N"/>
</dbReference>
<comment type="caution">
    <text evidence="24">The sequence shown here is derived from an EMBL/GenBank/DDBJ whole genome shotgun (WGS) entry which is preliminary data.</text>
</comment>
<evidence type="ECO:0000259" key="15">
    <source>
        <dbReference type="Pfam" id="PF08393"/>
    </source>
</evidence>
<feature type="domain" description="Dynein heavy chain ATP-binding dynein motor region" evidence="19">
    <location>
        <begin position="3714"/>
        <end position="3926"/>
    </location>
</feature>
<keyword evidence="5" id="KW-0547">Nucleotide-binding</keyword>
<evidence type="ECO:0000259" key="19">
    <source>
        <dbReference type="Pfam" id="PF12781"/>
    </source>
</evidence>
<keyword evidence="9" id="KW-0505">Motor protein</keyword>
<evidence type="ECO:0000256" key="9">
    <source>
        <dbReference type="ARBA" id="ARBA00023175"/>
    </source>
</evidence>
<dbReference type="Pfam" id="PF22597">
    <property type="entry name" value="DYN_lid"/>
    <property type="match status" value="1"/>
</dbReference>
<proteinExistence type="inferred from homology"/>
<keyword evidence="8 11" id="KW-0175">Coiled coil</keyword>
<feature type="domain" description="Dynein heavy chain tail" evidence="14">
    <location>
        <begin position="409"/>
        <end position="1003"/>
    </location>
</feature>
<comment type="subcellular location">
    <subcellularLocation>
        <location evidence="1">Cytoplasm</location>
        <location evidence="1">Cytoskeleton</location>
    </subcellularLocation>
</comment>
<feature type="coiled-coil region" evidence="11">
    <location>
        <begin position="3565"/>
        <end position="3613"/>
    </location>
</feature>
<dbReference type="Pfam" id="PF08393">
    <property type="entry name" value="DHC_N2"/>
    <property type="match status" value="1"/>
</dbReference>
<dbReference type="Pfam" id="PF12775">
    <property type="entry name" value="AAA_7"/>
    <property type="match status" value="1"/>
</dbReference>
<dbReference type="GO" id="GO:0051959">
    <property type="term" value="F:dynein light intermediate chain binding"/>
    <property type="evidence" value="ECO:0007669"/>
    <property type="project" value="InterPro"/>
</dbReference>
<dbReference type="OrthoDB" id="6582848at2759"/>
<reference evidence="24 25" key="1">
    <citation type="submission" date="2019-08" db="EMBL/GenBank/DDBJ databases">
        <title>The genome of the soybean aphid Biotype 1, its phylome, world population structure and adaptation to the North American continent.</title>
        <authorList>
            <person name="Giordano R."/>
            <person name="Donthu R.K."/>
            <person name="Hernandez A.G."/>
            <person name="Wright C.L."/>
            <person name="Zimin A.V."/>
        </authorList>
    </citation>
    <scope>NUCLEOTIDE SEQUENCE [LARGE SCALE GENOMIC DNA]</scope>
    <source>
        <tissue evidence="24">Whole aphids</tissue>
    </source>
</reference>
<evidence type="ECO:0000259" key="17">
    <source>
        <dbReference type="Pfam" id="PF12777"/>
    </source>
</evidence>
<dbReference type="InterPro" id="IPR041466">
    <property type="entry name" value="Dynein_AAA5_ext"/>
</dbReference>
<feature type="compositionally biased region" description="Polar residues" evidence="12">
    <location>
        <begin position="119"/>
        <end position="128"/>
    </location>
</feature>
<dbReference type="Gene3D" id="3.20.180.20">
    <property type="entry name" value="Dynein heavy chain, N-terminal domain 2"/>
    <property type="match status" value="1"/>
</dbReference>
<feature type="region of interest" description="Disordered" evidence="12">
    <location>
        <begin position="93"/>
        <end position="148"/>
    </location>
</feature>
<name>A0A6G0TYF6_APHGL</name>
<dbReference type="InterPro" id="IPR042228">
    <property type="entry name" value="Dynein_linker_3"/>
</dbReference>
<dbReference type="InterPro" id="IPR026983">
    <property type="entry name" value="DHC"/>
</dbReference>
<keyword evidence="3" id="KW-0963">Cytoplasm</keyword>
<dbReference type="SUPFAM" id="SSF52540">
    <property type="entry name" value="P-loop containing nucleoside triphosphate hydrolases"/>
    <property type="match status" value="4"/>
</dbReference>
<dbReference type="GO" id="GO:0008569">
    <property type="term" value="F:minus-end-directed microtubule motor activity"/>
    <property type="evidence" value="ECO:0007669"/>
    <property type="project" value="InterPro"/>
</dbReference>
<feature type="domain" description="Dynein heavy chain AAA module D4" evidence="18">
    <location>
        <begin position="3072"/>
        <end position="3336"/>
    </location>
</feature>
<dbReference type="InterPro" id="IPR004273">
    <property type="entry name" value="Dynein_heavy_D6_P-loop"/>
</dbReference>
<dbReference type="InterPro" id="IPR035699">
    <property type="entry name" value="AAA_6"/>
</dbReference>
<organism evidence="24 25">
    <name type="scientific">Aphis glycines</name>
    <name type="common">Soybean aphid</name>
    <dbReference type="NCBI Taxonomy" id="307491"/>
    <lineage>
        <taxon>Eukaryota</taxon>
        <taxon>Metazoa</taxon>
        <taxon>Ecdysozoa</taxon>
        <taxon>Arthropoda</taxon>
        <taxon>Hexapoda</taxon>
        <taxon>Insecta</taxon>
        <taxon>Pterygota</taxon>
        <taxon>Neoptera</taxon>
        <taxon>Paraneoptera</taxon>
        <taxon>Hemiptera</taxon>
        <taxon>Sternorrhyncha</taxon>
        <taxon>Aphidomorpha</taxon>
        <taxon>Aphidoidea</taxon>
        <taxon>Aphididae</taxon>
        <taxon>Aphidini</taxon>
        <taxon>Aphis</taxon>
        <taxon>Aphis</taxon>
    </lineage>
</organism>
<gene>
    <name evidence="24" type="ORF">AGLY_004246</name>
</gene>
<feature type="domain" description="Dynein heavy chain hydrolytic ATP-binding dynein motor region" evidence="16">
    <location>
        <begin position="2043"/>
        <end position="2371"/>
    </location>
</feature>
<dbReference type="Proteomes" id="UP000475862">
    <property type="component" value="Unassembled WGS sequence"/>
</dbReference>